<keyword evidence="8" id="KW-0786">Thiamine pyrophosphate</keyword>
<dbReference type="Gene3D" id="1.10.287.1150">
    <property type="entry name" value="TPP helical domain"/>
    <property type="match status" value="1"/>
</dbReference>
<dbReference type="GO" id="GO:0030976">
    <property type="term" value="F:thiamine pyrophosphate binding"/>
    <property type="evidence" value="ECO:0007669"/>
    <property type="project" value="InterPro"/>
</dbReference>
<dbReference type="GO" id="GO:0045252">
    <property type="term" value="C:oxoglutarate dehydrogenase complex"/>
    <property type="evidence" value="ECO:0007669"/>
    <property type="project" value="TreeGrafter"/>
</dbReference>
<dbReference type="AlphaFoldDB" id="A0A5A9GCQ3"/>
<dbReference type="SMART" id="SM00861">
    <property type="entry name" value="Transket_pyr"/>
    <property type="match status" value="1"/>
</dbReference>
<dbReference type="FunFam" id="3.40.50.970:FF:000036">
    <property type="entry name" value="2-oxoglutarate dehydrogenase E1 component"/>
    <property type="match status" value="1"/>
</dbReference>
<evidence type="ECO:0000256" key="6">
    <source>
        <dbReference type="ARBA" id="ARBA00013321"/>
    </source>
</evidence>
<accession>A0A5A9GCQ3</accession>
<dbReference type="EMBL" id="VTTN01000017">
    <property type="protein sequence ID" value="KAA0592260.1"/>
    <property type="molecule type" value="Genomic_DNA"/>
</dbReference>
<evidence type="ECO:0000313" key="12">
    <source>
        <dbReference type="EMBL" id="KAA0592260.1"/>
    </source>
</evidence>
<evidence type="ECO:0000259" key="11">
    <source>
        <dbReference type="SMART" id="SM00861"/>
    </source>
</evidence>
<feature type="domain" description="Transketolase-like pyrimidine-binding" evidence="11">
    <location>
        <begin position="640"/>
        <end position="833"/>
    </location>
</feature>
<dbReference type="Proteomes" id="UP000324927">
    <property type="component" value="Unassembled WGS sequence"/>
</dbReference>
<evidence type="ECO:0000256" key="3">
    <source>
        <dbReference type="ARBA" id="ARBA00006936"/>
    </source>
</evidence>
<dbReference type="InterPro" id="IPR029061">
    <property type="entry name" value="THDP-binding"/>
</dbReference>
<dbReference type="GO" id="GO:0005829">
    <property type="term" value="C:cytosol"/>
    <property type="evidence" value="ECO:0007669"/>
    <property type="project" value="TreeGrafter"/>
</dbReference>
<dbReference type="EC" id="1.2.4.2" evidence="5"/>
<organism evidence="12 13">
    <name type="scientific">Azospirillum lipoferum</name>
    <dbReference type="NCBI Taxonomy" id="193"/>
    <lineage>
        <taxon>Bacteria</taxon>
        <taxon>Pseudomonadati</taxon>
        <taxon>Pseudomonadota</taxon>
        <taxon>Alphaproteobacteria</taxon>
        <taxon>Rhodospirillales</taxon>
        <taxon>Azospirillaceae</taxon>
        <taxon>Azospirillum</taxon>
    </lineage>
</organism>
<dbReference type="Pfam" id="PF02779">
    <property type="entry name" value="Transket_pyr"/>
    <property type="match status" value="1"/>
</dbReference>
<evidence type="ECO:0000256" key="10">
    <source>
        <dbReference type="ARBA" id="ARBA00030680"/>
    </source>
</evidence>
<reference evidence="12 13" key="1">
    <citation type="submission" date="2019-08" db="EMBL/GenBank/DDBJ databases">
        <authorList>
            <person name="Grouzdev D."/>
            <person name="Tikhonova E."/>
            <person name="Kravchenko I."/>
        </authorList>
    </citation>
    <scope>NUCLEOTIDE SEQUENCE [LARGE SCALE GENOMIC DNA]</scope>
    <source>
        <strain evidence="12 13">59b</strain>
    </source>
</reference>
<evidence type="ECO:0000256" key="1">
    <source>
        <dbReference type="ARBA" id="ARBA00001964"/>
    </source>
</evidence>
<evidence type="ECO:0000256" key="2">
    <source>
        <dbReference type="ARBA" id="ARBA00003906"/>
    </source>
</evidence>
<dbReference type="InterPro" id="IPR042179">
    <property type="entry name" value="KGD_C_sf"/>
</dbReference>
<sequence>MSANLEQTSFLFGSNAGYVAELYASYLSNPAAVDPSWNSFFQDLDEDSRAVLDELRGASWTVSDLEDPKAKRDPVAESFIVGAPNGAGNGAATNGAAAALNGPGNGAMLAHTQQVYGGISPQQLRAATLDSIRALMLIRVFRVRGHMNAHFDPLGLEKREPHPELDPATYGFGPDDLDRPIFLNYSLGLETATLRQILDILHKTYCGTIGVEFMHIQDPEEKAWIQERIEGGRNHTDFTVNGKRAILERLTAAEGFEKFLQLKYTGTKRFGLEGGESMIPALEQILKRGGQLGLKEAVVGMAHRGRLNVLTNFMGKPFSAVFSEFQGNPSSPEDVQGSGDVKYHLGTSSDRDFNGNIVHLSLTANPSHLEWVNPVVLGKVRAKQQQRRDLDREQVMGVLIHGDAAFAGQGIVAETLGLSELRGYRTGGTMHFIINNQIGFTTNPTYSRSGVYCSDMAKMVQAPIFHVNGDDPEAVVHVSRIAIEFRQKFKRDVVIDMVCYRRHGHNEGDEPGFTQPLMYKKIRAHATTRELYAKQLVEENVITQAEGDQITQDFMKKLEGEFEASSTYKPNKADWLEGKWAGLEAQGADTAHRGETGVDIDTLKRIGFKLCEYPKDFAINSKIARQLEAKKKTLETGEGIDWATAEALAYGTLVAEGTGVRLSGQDSGRGTFSHRHAVMYDQNTEEKYVPLCHVSPDQATFEVHDSPLSEAAVVGYEYGYSLAEPHNLVLWEAQFGDFANTAQTIIDQFISSGESKWLRMSGLVMLLPHGYEGQGPEHSSARPERFLQMCAEDNWQICNVTTPANLFHVFRRQIRRSFRKPLVLFTPKSLLRHKLCISDLSEMGPGSSFHRVLGETANDLAANDKIRRIVVCSGKVYYDLLQERMSRGIKDVVILRLEQLYPFPKDALAAEFAKYPNAELVWCQEEPENQGAWHFADRRLEAVLKDVGHKAGRPSYVGRPATASPATGLLKRHNKEQAKLLDEALTVR</sequence>
<dbReference type="Pfam" id="PF16078">
    <property type="entry name" value="2-oxogl_dehyd_N"/>
    <property type="match status" value="1"/>
</dbReference>
<comment type="function">
    <text evidence="2">E1 component of the 2-oxoglutarate dehydrogenase (OGDH) complex which catalyzes the decarboxylation of 2-oxoglutarate, the first step in the conversion of 2-oxoglutarate to succinyl-CoA and CO(2).</text>
</comment>
<keyword evidence="7 12" id="KW-0560">Oxidoreductase</keyword>
<dbReference type="RefSeq" id="WP_149234532.1">
    <property type="nucleotide sequence ID" value="NZ_JALJXJ010000008.1"/>
</dbReference>
<dbReference type="InterPro" id="IPR032106">
    <property type="entry name" value="2-oxogl_dehyd_N"/>
</dbReference>
<comment type="similarity">
    <text evidence="3">Belongs to the alpha-ketoglutarate dehydrogenase family.</text>
</comment>
<dbReference type="PIRSF" id="PIRSF000157">
    <property type="entry name" value="Oxoglu_dh_E1"/>
    <property type="match status" value="1"/>
</dbReference>
<dbReference type="GO" id="GO:0006099">
    <property type="term" value="P:tricarboxylic acid cycle"/>
    <property type="evidence" value="ECO:0007669"/>
    <property type="project" value="TreeGrafter"/>
</dbReference>
<dbReference type="Pfam" id="PF16870">
    <property type="entry name" value="OxoGdeHyase_C"/>
    <property type="match status" value="1"/>
</dbReference>
<dbReference type="NCBIfam" id="NF008907">
    <property type="entry name" value="PRK12270.1"/>
    <property type="match status" value="1"/>
</dbReference>
<dbReference type="InterPro" id="IPR005475">
    <property type="entry name" value="Transketolase-like_Pyr-bd"/>
</dbReference>
<dbReference type="NCBIfam" id="TIGR00239">
    <property type="entry name" value="2oxo_dh_E1"/>
    <property type="match status" value="1"/>
</dbReference>
<evidence type="ECO:0000256" key="9">
    <source>
        <dbReference type="ARBA" id="ARBA00023152"/>
    </source>
</evidence>
<dbReference type="CDD" id="cd02016">
    <property type="entry name" value="TPP_E1_OGDC_like"/>
    <property type="match status" value="1"/>
</dbReference>
<dbReference type="NCBIfam" id="NF006914">
    <property type="entry name" value="PRK09404.1"/>
    <property type="match status" value="1"/>
</dbReference>
<proteinExistence type="inferred from homology"/>
<evidence type="ECO:0000256" key="5">
    <source>
        <dbReference type="ARBA" id="ARBA00012280"/>
    </source>
</evidence>
<dbReference type="Gene3D" id="3.40.50.970">
    <property type="match status" value="1"/>
</dbReference>
<dbReference type="SUPFAM" id="SSF52518">
    <property type="entry name" value="Thiamin diphosphate-binding fold (THDP-binding)"/>
    <property type="match status" value="2"/>
</dbReference>
<dbReference type="OrthoDB" id="9759785at2"/>
<dbReference type="InterPro" id="IPR031717">
    <property type="entry name" value="ODO-1/KGD_C"/>
</dbReference>
<evidence type="ECO:0000256" key="8">
    <source>
        <dbReference type="ARBA" id="ARBA00023052"/>
    </source>
</evidence>
<dbReference type="Gene3D" id="3.40.50.11610">
    <property type="entry name" value="Multifunctional 2-oxoglutarate metabolism enzyme, C-terminal domain"/>
    <property type="match status" value="1"/>
</dbReference>
<dbReference type="PANTHER" id="PTHR23152">
    <property type="entry name" value="2-OXOGLUTARATE DEHYDROGENASE"/>
    <property type="match status" value="1"/>
</dbReference>
<protein>
    <recommendedName>
        <fullName evidence="6">2-oxoglutarate dehydrogenase E1 component</fullName>
        <ecNumber evidence="5">1.2.4.2</ecNumber>
    </recommendedName>
    <alternativeName>
        <fullName evidence="10">Alpha-ketoglutarate dehydrogenase</fullName>
    </alternativeName>
</protein>
<gene>
    <name evidence="12" type="ORF">FZ942_29015</name>
</gene>
<dbReference type="Gene3D" id="3.40.50.12470">
    <property type="match status" value="1"/>
</dbReference>
<dbReference type="GO" id="GO:0004591">
    <property type="term" value="F:oxoglutarate dehydrogenase (succinyl-transferring) activity"/>
    <property type="evidence" value="ECO:0007669"/>
    <property type="project" value="UniProtKB-EC"/>
</dbReference>
<dbReference type="GO" id="GO:0006096">
    <property type="term" value="P:glycolytic process"/>
    <property type="evidence" value="ECO:0007669"/>
    <property type="project" value="UniProtKB-KW"/>
</dbReference>
<keyword evidence="13" id="KW-1185">Reference proteome</keyword>
<evidence type="ECO:0000313" key="13">
    <source>
        <dbReference type="Proteomes" id="UP000324927"/>
    </source>
</evidence>
<dbReference type="FunFam" id="3.40.50.12470:FF:000003">
    <property type="entry name" value="2-oxoglutarate dehydrogenase E1 component"/>
    <property type="match status" value="1"/>
</dbReference>
<name>A0A5A9GCQ3_AZOLI</name>
<dbReference type="InterPro" id="IPR001017">
    <property type="entry name" value="DH_E1"/>
</dbReference>
<comment type="cofactor">
    <cofactor evidence="1">
        <name>thiamine diphosphate</name>
        <dbReference type="ChEBI" id="CHEBI:58937"/>
    </cofactor>
</comment>
<keyword evidence="9" id="KW-0324">Glycolysis</keyword>
<dbReference type="Pfam" id="PF00676">
    <property type="entry name" value="E1_dh"/>
    <property type="match status" value="1"/>
</dbReference>
<evidence type="ECO:0000256" key="4">
    <source>
        <dbReference type="ARBA" id="ARBA00011301"/>
    </source>
</evidence>
<comment type="caution">
    <text evidence="12">The sequence shown here is derived from an EMBL/GenBank/DDBJ whole genome shotgun (WGS) entry which is preliminary data.</text>
</comment>
<comment type="subunit">
    <text evidence="4">Homodimer. Part of the 2-oxoglutarate dehydrogenase (OGDH) complex composed of E1 (2-oxoglutarate dehydrogenase), E2 (dihydrolipoamide succinyltransferase) and E3 (dihydrolipoamide dehydrogenase); the complex contains multiple copies of the three enzymatic components (E1, E2 and E3).</text>
</comment>
<dbReference type="InterPro" id="IPR011603">
    <property type="entry name" value="2oxoglutarate_DH_E1"/>
</dbReference>
<evidence type="ECO:0000256" key="7">
    <source>
        <dbReference type="ARBA" id="ARBA00023002"/>
    </source>
</evidence>
<dbReference type="PANTHER" id="PTHR23152:SF4">
    <property type="entry name" value="2-OXOADIPATE DEHYDROGENASE COMPLEX COMPONENT E1"/>
    <property type="match status" value="1"/>
</dbReference>